<feature type="domain" description="SLH" evidence="8">
    <location>
        <begin position="668"/>
        <end position="723"/>
    </location>
</feature>
<dbReference type="Proteomes" id="UP000886808">
    <property type="component" value="Unassembled WGS sequence"/>
</dbReference>
<feature type="domain" description="SLH" evidence="8">
    <location>
        <begin position="609"/>
        <end position="667"/>
    </location>
</feature>
<evidence type="ECO:0000313" key="9">
    <source>
        <dbReference type="EMBL" id="HIV62157.1"/>
    </source>
</evidence>
<keyword evidence="4" id="KW-0677">Repeat</keyword>
<dbReference type="Pfam" id="PF13517">
    <property type="entry name" value="FG-GAP_3"/>
    <property type="match status" value="2"/>
</dbReference>
<proteinExistence type="predicted"/>
<comment type="caution">
    <text evidence="9">The sequence shown here is derived from an EMBL/GenBank/DDBJ whole genome shotgun (WGS) entry which is preliminary data.</text>
</comment>
<keyword evidence="5" id="KW-1133">Transmembrane helix</keyword>
<evidence type="ECO:0000256" key="7">
    <source>
        <dbReference type="SAM" id="SignalP"/>
    </source>
</evidence>
<feature type="domain" description="SLH" evidence="8">
    <location>
        <begin position="545"/>
        <end position="608"/>
    </location>
</feature>
<comment type="subcellular location">
    <subcellularLocation>
        <location evidence="1">Membrane</location>
        <topology evidence="1">Single-pass membrane protein</topology>
    </subcellularLocation>
</comment>
<reference evidence="9" key="2">
    <citation type="submission" date="2021-04" db="EMBL/GenBank/DDBJ databases">
        <authorList>
            <person name="Gilroy R."/>
        </authorList>
    </citation>
    <scope>NUCLEOTIDE SEQUENCE</scope>
    <source>
        <strain evidence="9">CHK193-4272</strain>
    </source>
</reference>
<evidence type="ECO:0000256" key="3">
    <source>
        <dbReference type="ARBA" id="ARBA00022729"/>
    </source>
</evidence>
<keyword evidence="6" id="KW-0472">Membrane</keyword>
<protein>
    <submittedName>
        <fullName evidence="9">S-layer homology domain-containing protein</fullName>
    </submittedName>
</protein>
<evidence type="ECO:0000256" key="6">
    <source>
        <dbReference type="ARBA" id="ARBA00023136"/>
    </source>
</evidence>
<dbReference type="EMBL" id="DXIE01000028">
    <property type="protein sequence ID" value="HIV62157.1"/>
    <property type="molecule type" value="Genomic_DNA"/>
</dbReference>
<keyword evidence="2" id="KW-0812">Transmembrane</keyword>
<dbReference type="GO" id="GO:0016020">
    <property type="term" value="C:membrane"/>
    <property type="evidence" value="ECO:0007669"/>
    <property type="project" value="UniProtKB-SubCell"/>
</dbReference>
<evidence type="ECO:0000256" key="2">
    <source>
        <dbReference type="ARBA" id="ARBA00022692"/>
    </source>
</evidence>
<dbReference type="Gene3D" id="2.130.10.130">
    <property type="entry name" value="Integrin alpha, N-terminal"/>
    <property type="match status" value="2"/>
</dbReference>
<evidence type="ECO:0000256" key="5">
    <source>
        <dbReference type="ARBA" id="ARBA00022989"/>
    </source>
</evidence>
<gene>
    <name evidence="9" type="ORF">H9746_04815</name>
</gene>
<keyword evidence="3 7" id="KW-0732">Signal</keyword>
<dbReference type="PANTHER" id="PTHR21419">
    <property type="match status" value="1"/>
</dbReference>
<dbReference type="InterPro" id="IPR045232">
    <property type="entry name" value="FAM234"/>
</dbReference>
<reference evidence="9" key="1">
    <citation type="journal article" date="2021" name="PeerJ">
        <title>Extensive microbial diversity within the chicken gut microbiome revealed by metagenomics and culture.</title>
        <authorList>
            <person name="Gilroy R."/>
            <person name="Ravi A."/>
            <person name="Getino M."/>
            <person name="Pursley I."/>
            <person name="Horton D.L."/>
            <person name="Alikhan N.F."/>
            <person name="Baker D."/>
            <person name="Gharbi K."/>
            <person name="Hall N."/>
            <person name="Watson M."/>
            <person name="Adriaenssens E.M."/>
            <person name="Foster-Nyarko E."/>
            <person name="Jarju S."/>
            <person name="Secka A."/>
            <person name="Antonio M."/>
            <person name="Oren A."/>
            <person name="Chaudhuri R.R."/>
            <person name="La Ragione R."/>
            <person name="Hildebrand F."/>
            <person name="Pallen M.J."/>
        </authorList>
    </citation>
    <scope>NUCLEOTIDE SEQUENCE</scope>
    <source>
        <strain evidence="9">CHK193-4272</strain>
    </source>
</reference>
<dbReference type="InterPro" id="IPR001119">
    <property type="entry name" value="SLH_dom"/>
</dbReference>
<dbReference type="Pfam" id="PF00395">
    <property type="entry name" value="SLH"/>
    <property type="match status" value="3"/>
</dbReference>
<evidence type="ECO:0000313" key="10">
    <source>
        <dbReference type="Proteomes" id="UP000886808"/>
    </source>
</evidence>
<feature type="signal peptide" evidence="7">
    <location>
        <begin position="1"/>
        <end position="25"/>
    </location>
</feature>
<dbReference type="PROSITE" id="PS51272">
    <property type="entry name" value="SLH"/>
    <property type="match status" value="3"/>
</dbReference>
<dbReference type="InterPro" id="IPR013517">
    <property type="entry name" value="FG-GAP"/>
</dbReference>
<evidence type="ECO:0000259" key="8">
    <source>
        <dbReference type="PROSITE" id="PS51272"/>
    </source>
</evidence>
<dbReference type="AlphaFoldDB" id="A0A9D1THJ9"/>
<evidence type="ECO:0000256" key="1">
    <source>
        <dbReference type="ARBA" id="ARBA00004167"/>
    </source>
</evidence>
<dbReference type="InterPro" id="IPR028994">
    <property type="entry name" value="Integrin_alpha_N"/>
</dbReference>
<feature type="chain" id="PRO_5038890179" evidence="7">
    <location>
        <begin position="26"/>
        <end position="723"/>
    </location>
</feature>
<dbReference type="PANTHER" id="PTHR21419:SF23">
    <property type="entry name" value="PROTEIN DEFECTIVE IN EXINE FORMATION 1"/>
    <property type="match status" value="1"/>
</dbReference>
<organism evidence="9 10">
    <name type="scientific">Candidatus Butyricicoccus avistercoris</name>
    <dbReference type="NCBI Taxonomy" id="2838518"/>
    <lineage>
        <taxon>Bacteria</taxon>
        <taxon>Bacillati</taxon>
        <taxon>Bacillota</taxon>
        <taxon>Clostridia</taxon>
        <taxon>Eubacteriales</taxon>
        <taxon>Butyricicoccaceae</taxon>
        <taxon>Butyricicoccus</taxon>
    </lineage>
</organism>
<dbReference type="SUPFAM" id="SSF69318">
    <property type="entry name" value="Integrin alpha N-terminal domain"/>
    <property type="match status" value="1"/>
</dbReference>
<sequence>MKNIKKAVAGISAFALITGICPMSADALSVNTKYLYSGASHSKYTNEVTYSSPIVTDIDKDGRLEVISVSFAITVTDTATGATEWRVNSGKDRSSAYITTVDGNFGGSWCDPVVKDIDADGWQEIISVHNGMISVLDYTGYFKAGWPKTMPAVGQIRSLAVDDLNGDGKCEIIIGGGVTSEASVWVYDYKGNICNNWPQLSGANVDIAESYGIFANGISTGDIDNDGMPEIIAPTDNRCIQAYEYDGSLVKADYNTFGDHPWGYVRTYIDYDHEKMVSQRGWDTDEGKTDMKERLCMEFGHAGTVIDDLDGDGKNEIVATGIIMDTNDVSNAFWLKSQCMSVAIFNGDRTRYQNVAKGFDWTSIPSGLGGKIKDSQTSVSAMVLAEPVAADLDGDGNKEILFNSYDGKLYCFTLDKQMKTFSLPATSSTVAEYASEPVCKDINGDGKLEIIFGSWTDSKVILTNDAQSENTGVNGSLYILDSNMNLISRTQLPKTYTGYLGSNAQTNGVKSAPVVEDIDYDGEYEVVFNTTYRSVCAYDLTGSTIYDTPFKDLYKHWAKDAVMQCVKSGYLNGTSATAFTPNGTMTRGMMTTVLYRIAGSPSVDVASNPFTDVDNNQWYAKGAIWSAEQGLLNNAGTTFNPNENITREELAYMLYKYSKSTDGANIDLSTFADGNTVSSWAVDAVKYCVNSGILKGSDGKLNPTSTATRAEVATMITRYVNNL</sequence>
<evidence type="ECO:0000256" key="4">
    <source>
        <dbReference type="ARBA" id="ARBA00022737"/>
    </source>
</evidence>
<accession>A0A9D1THJ9</accession>
<name>A0A9D1THJ9_9FIRM</name>